<dbReference type="PANTHER" id="PTHR11662:SF399">
    <property type="entry name" value="FI19708P1-RELATED"/>
    <property type="match status" value="1"/>
</dbReference>
<dbReference type="GO" id="GO:0016020">
    <property type="term" value="C:membrane"/>
    <property type="evidence" value="ECO:0007669"/>
    <property type="project" value="UniProtKB-SubCell"/>
</dbReference>
<proteinExistence type="predicted"/>
<reference evidence="6" key="2">
    <citation type="submission" date="2017-10" db="EMBL/GenBank/DDBJ databases">
        <title>Ladona fulva Genome sequencing and assembly.</title>
        <authorList>
            <person name="Murali S."/>
            <person name="Richards S."/>
            <person name="Bandaranaike D."/>
            <person name="Bellair M."/>
            <person name="Blankenburg K."/>
            <person name="Chao H."/>
            <person name="Dinh H."/>
            <person name="Doddapaneni H."/>
            <person name="Dugan-Rocha S."/>
            <person name="Elkadiri S."/>
            <person name="Gnanaolivu R."/>
            <person name="Hernandez B."/>
            <person name="Skinner E."/>
            <person name="Javaid M."/>
            <person name="Lee S."/>
            <person name="Li M."/>
            <person name="Ming W."/>
            <person name="Munidasa M."/>
            <person name="Muniz J."/>
            <person name="Nguyen L."/>
            <person name="Hughes D."/>
            <person name="Osuji N."/>
            <person name="Pu L.-L."/>
            <person name="Puazo M."/>
            <person name="Qu C."/>
            <person name="Quiroz J."/>
            <person name="Raj R."/>
            <person name="Weissenberger G."/>
            <person name="Xin Y."/>
            <person name="Zou X."/>
            <person name="Han Y."/>
            <person name="Worley K."/>
            <person name="Muzny D."/>
            <person name="Gibbs R."/>
        </authorList>
    </citation>
    <scope>NUCLEOTIDE SEQUENCE</scope>
    <source>
        <strain evidence="6">Sampled in the wild</strain>
    </source>
</reference>
<evidence type="ECO:0000256" key="4">
    <source>
        <dbReference type="ARBA" id="ARBA00023136"/>
    </source>
</evidence>
<dbReference type="InterPro" id="IPR050382">
    <property type="entry name" value="MFS_Na/Anion_cotransporter"/>
</dbReference>
<feature type="transmembrane region" description="Helical" evidence="5">
    <location>
        <begin position="28"/>
        <end position="49"/>
    </location>
</feature>
<keyword evidence="3 5" id="KW-1133">Transmembrane helix</keyword>
<dbReference type="Pfam" id="PF07690">
    <property type="entry name" value="MFS_1"/>
    <property type="match status" value="1"/>
</dbReference>
<dbReference type="GO" id="GO:0006820">
    <property type="term" value="P:monoatomic anion transport"/>
    <property type="evidence" value="ECO:0007669"/>
    <property type="project" value="TreeGrafter"/>
</dbReference>
<evidence type="ECO:0000256" key="5">
    <source>
        <dbReference type="SAM" id="Phobius"/>
    </source>
</evidence>
<dbReference type="GO" id="GO:0022857">
    <property type="term" value="F:transmembrane transporter activity"/>
    <property type="evidence" value="ECO:0007669"/>
    <property type="project" value="InterPro"/>
</dbReference>
<dbReference type="OrthoDB" id="2985014at2759"/>
<dbReference type="AlphaFoldDB" id="A0A8K0NZN0"/>
<keyword evidence="7" id="KW-1185">Reference proteome</keyword>
<organism evidence="6 7">
    <name type="scientific">Ladona fulva</name>
    <name type="common">Scarce chaser dragonfly</name>
    <name type="synonym">Libellula fulva</name>
    <dbReference type="NCBI Taxonomy" id="123851"/>
    <lineage>
        <taxon>Eukaryota</taxon>
        <taxon>Metazoa</taxon>
        <taxon>Ecdysozoa</taxon>
        <taxon>Arthropoda</taxon>
        <taxon>Hexapoda</taxon>
        <taxon>Insecta</taxon>
        <taxon>Pterygota</taxon>
        <taxon>Palaeoptera</taxon>
        <taxon>Odonata</taxon>
        <taxon>Epiprocta</taxon>
        <taxon>Anisoptera</taxon>
        <taxon>Libelluloidea</taxon>
        <taxon>Libellulidae</taxon>
        <taxon>Ladona</taxon>
    </lineage>
</organism>
<protein>
    <submittedName>
        <fullName evidence="6">Uncharacterized protein</fullName>
    </submittedName>
</protein>
<accession>A0A8K0NZN0</accession>
<keyword evidence="4 5" id="KW-0472">Membrane</keyword>
<gene>
    <name evidence="6" type="ORF">J437_LFUL005728</name>
</gene>
<dbReference type="InterPro" id="IPR036259">
    <property type="entry name" value="MFS_trans_sf"/>
</dbReference>
<dbReference type="Gene3D" id="1.20.1250.20">
    <property type="entry name" value="MFS general substrate transporter like domains"/>
    <property type="match status" value="1"/>
</dbReference>
<sequence>MDLYSNAVGIAVTYPLCGVLIDHYGWSAAFYAPGVIGLLWCISWWLLVFDSPSTHPRITNEEKMYIEKAVSVSLSSKKVAIPWLKIAKSTPVWALVIANLGSLWGFMTVLTYGPTYFKRIHGFNIQA</sequence>
<dbReference type="InterPro" id="IPR011701">
    <property type="entry name" value="MFS"/>
</dbReference>
<dbReference type="PANTHER" id="PTHR11662">
    <property type="entry name" value="SOLUTE CARRIER FAMILY 17"/>
    <property type="match status" value="1"/>
</dbReference>
<keyword evidence="2 5" id="KW-0812">Transmembrane</keyword>
<comment type="caution">
    <text evidence="6">The sequence shown here is derived from an EMBL/GenBank/DDBJ whole genome shotgun (WGS) entry which is preliminary data.</text>
</comment>
<dbReference type="SUPFAM" id="SSF103473">
    <property type="entry name" value="MFS general substrate transporter"/>
    <property type="match status" value="1"/>
</dbReference>
<evidence type="ECO:0000256" key="3">
    <source>
        <dbReference type="ARBA" id="ARBA00022989"/>
    </source>
</evidence>
<evidence type="ECO:0000313" key="7">
    <source>
        <dbReference type="Proteomes" id="UP000792457"/>
    </source>
</evidence>
<evidence type="ECO:0000256" key="2">
    <source>
        <dbReference type="ARBA" id="ARBA00022692"/>
    </source>
</evidence>
<feature type="transmembrane region" description="Helical" evidence="5">
    <location>
        <begin position="92"/>
        <end position="113"/>
    </location>
</feature>
<evidence type="ECO:0000256" key="1">
    <source>
        <dbReference type="ARBA" id="ARBA00004141"/>
    </source>
</evidence>
<reference evidence="6" key="1">
    <citation type="submission" date="2013-04" db="EMBL/GenBank/DDBJ databases">
        <authorList>
            <person name="Qu J."/>
            <person name="Murali S.C."/>
            <person name="Bandaranaike D."/>
            <person name="Bellair M."/>
            <person name="Blankenburg K."/>
            <person name="Chao H."/>
            <person name="Dinh H."/>
            <person name="Doddapaneni H."/>
            <person name="Downs B."/>
            <person name="Dugan-Rocha S."/>
            <person name="Elkadiri S."/>
            <person name="Gnanaolivu R.D."/>
            <person name="Hernandez B."/>
            <person name="Javaid M."/>
            <person name="Jayaseelan J.C."/>
            <person name="Lee S."/>
            <person name="Li M."/>
            <person name="Ming W."/>
            <person name="Munidasa M."/>
            <person name="Muniz J."/>
            <person name="Nguyen L."/>
            <person name="Ongeri F."/>
            <person name="Osuji N."/>
            <person name="Pu L.-L."/>
            <person name="Puazo M."/>
            <person name="Qu C."/>
            <person name="Quiroz J."/>
            <person name="Raj R."/>
            <person name="Weissenberger G."/>
            <person name="Xin Y."/>
            <person name="Zou X."/>
            <person name="Han Y."/>
            <person name="Richards S."/>
            <person name="Worley K."/>
            <person name="Muzny D."/>
            <person name="Gibbs R."/>
        </authorList>
    </citation>
    <scope>NUCLEOTIDE SEQUENCE</scope>
    <source>
        <strain evidence="6">Sampled in the wild</strain>
    </source>
</reference>
<dbReference type="EMBL" id="KZ308252">
    <property type="protein sequence ID" value="KAG8225769.1"/>
    <property type="molecule type" value="Genomic_DNA"/>
</dbReference>
<evidence type="ECO:0000313" key="6">
    <source>
        <dbReference type="EMBL" id="KAG8225769.1"/>
    </source>
</evidence>
<comment type="subcellular location">
    <subcellularLocation>
        <location evidence="1">Membrane</location>
        <topology evidence="1">Multi-pass membrane protein</topology>
    </subcellularLocation>
</comment>
<dbReference type="Proteomes" id="UP000792457">
    <property type="component" value="Unassembled WGS sequence"/>
</dbReference>
<name>A0A8K0NZN0_LADFU</name>
<feature type="non-terminal residue" evidence="6">
    <location>
        <position position="1"/>
    </location>
</feature>